<organism evidence="1 2">
    <name type="scientific">Carnobacterium viridans</name>
    <dbReference type="NCBI Taxonomy" id="174587"/>
    <lineage>
        <taxon>Bacteria</taxon>
        <taxon>Bacillati</taxon>
        <taxon>Bacillota</taxon>
        <taxon>Bacilli</taxon>
        <taxon>Lactobacillales</taxon>
        <taxon>Carnobacteriaceae</taxon>
        <taxon>Carnobacterium</taxon>
    </lineage>
</organism>
<proteinExistence type="predicted"/>
<gene>
    <name evidence="1" type="ORF">SAMN04487752_2744</name>
</gene>
<accession>A0A1H1BUI9</accession>
<sequence>MYQENLEGTGVVIYKEPFFLTTVETIKLHDIINHMPKSQKTHNVVYEHRLSKQISSSKEQLNALQKCLSNQTSVLIGGAEQEKVL</sequence>
<evidence type="ECO:0000313" key="1">
    <source>
        <dbReference type="EMBL" id="SDQ55420.1"/>
    </source>
</evidence>
<protein>
    <submittedName>
        <fullName evidence="1">Uncharacterized protein</fullName>
    </submittedName>
</protein>
<keyword evidence="2" id="KW-1185">Reference proteome</keyword>
<dbReference type="AlphaFoldDB" id="A0A1H1BUI9"/>
<evidence type="ECO:0000313" key="2">
    <source>
        <dbReference type="Proteomes" id="UP000199481"/>
    </source>
</evidence>
<dbReference type="Proteomes" id="UP000199481">
    <property type="component" value="Unassembled WGS sequence"/>
</dbReference>
<dbReference type="EMBL" id="FNJW01000008">
    <property type="protein sequence ID" value="SDQ55420.1"/>
    <property type="molecule type" value="Genomic_DNA"/>
</dbReference>
<reference evidence="2" key="1">
    <citation type="submission" date="2016-10" db="EMBL/GenBank/DDBJ databases">
        <authorList>
            <person name="Varghese N."/>
            <person name="Submissions S."/>
        </authorList>
    </citation>
    <scope>NUCLEOTIDE SEQUENCE [LARGE SCALE GENOMIC DNA]</scope>
    <source>
        <strain evidence="2">MPL-11</strain>
    </source>
</reference>
<name>A0A1H1BUI9_9LACT</name>